<dbReference type="PANTHER" id="PTHR31465:SF1">
    <property type="entry name" value="PROTEIN RTA1-RELATED"/>
    <property type="match status" value="1"/>
</dbReference>
<comment type="subcellular location">
    <subcellularLocation>
        <location evidence="1">Membrane</location>
        <topology evidence="1">Multi-pass membrane protein</topology>
    </subcellularLocation>
</comment>
<evidence type="ECO:0000256" key="2">
    <source>
        <dbReference type="ARBA" id="ARBA00022692"/>
    </source>
</evidence>
<dbReference type="GeneID" id="26802431"/>
<proteinExistence type="predicted"/>
<keyword evidence="2 5" id="KW-0812">Transmembrane</keyword>
<evidence type="ECO:0000256" key="5">
    <source>
        <dbReference type="SAM" id="Phobius"/>
    </source>
</evidence>
<dbReference type="EMBL" id="JNOM01000005">
    <property type="protein sequence ID" value="KNG91166.1"/>
    <property type="molecule type" value="Genomic_DNA"/>
</dbReference>
<dbReference type="GO" id="GO:0016020">
    <property type="term" value="C:membrane"/>
    <property type="evidence" value="ECO:0007669"/>
    <property type="project" value="UniProtKB-SubCell"/>
</dbReference>
<feature type="transmembrane region" description="Helical" evidence="5">
    <location>
        <begin position="245"/>
        <end position="264"/>
    </location>
</feature>
<protein>
    <submittedName>
        <fullName evidence="6">RTA1 domain protein</fullName>
    </submittedName>
</protein>
<accession>A0A0L1JHD4</accession>
<feature type="transmembrane region" description="Helical" evidence="5">
    <location>
        <begin position="76"/>
        <end position="99"/>
    </location>
</feature>
<evidence type="ECO:0000313" key="7">
    <source>
        <dbReference type="Proteomes" id="UP000037505"/>
    </source>
</evidence>
<evidence type="ECO:0000256" key="4">
    <source>
        <dbReference type="ARBA" id="ARBA00023136"/>
    </source>
</evidence>
<evidence type="ECO:0000313" key="6">
    <source>
        <dbReference type="EMBL" id="KNG91166.1"/>
    </source>
</evidence>
<feature type="transmembrane region" description="Helical" evidence="5">
    <location>
        <begin position="20"/>
        <end position="39"/>
    </location>
</feature>
<keyword evidence="3 5" id="KW-1133">Transmembrane helix</keyword>
<evidence type="ECO:0000256" key="1">
    <source>
        <dbReference type="ARBA" id="ARBA00004141"/>
    </source>
</evidence>
<dbReference type="STRING" id="1509407.A0A0L1JHD4"/>
<dbReference type="AlphaFoldDB" id="A0A0L1JHD4"/>
<feature type="transmembrane region" description="Helical" evidence="5">
    <location>
        <begin position="204"/>
        <end position="225"/>
    </location>
</feature>
<feature type="transmembrane region" description="Helical" evidence="5">
    <location>
        <begin position="46"/>
        <end position="64"/>
    </location>
</feature>
<dbReference type="RefSeq" id="XP_015412089.1">
    <property type="nucleotide sequence ID" value="XM_015545885.1"/>
</dbReference>
<dbReference type="OrthoDB" id="3358017at2759"/>
<feature type="transmembrane region" description="Helical" evidence="5">
    <location>
        <begin position="120"/>
        <end position="145"/>
    </location>
</feature>
<reference evidence="6 7" key="1">
    <citation type="submission" date="2014-06" db="EMBL/GenBank/DDBJ databases">
        <title>The Genome of the Aflatoxigenic Filamentous Fungus Aspergillus nomius.</title>
        <authorList>
            <person name="Moore M.G."/>
            <person name="Shannon B.M."/>
            <person name="Brian M.M."/>
        </authorList>
    </citation>
    <scope>NUCLEOTIDE SEQUENCE [LARGE SCALE GENOMIC DNA]</scope>
    <source>
        <strain evidence="6 7">NRRL 13137</strain>
    </source>
</reference>
<keyword evidence="4 5" id="KW-0472">Membrane</keyword>
<dbReference type="Proteomes" id="UP000037505">
    <property type="component" value="Unassembled WGS sequence"/>
</dbReference>
<dbReference type="InterPro" id="IPR007568">
    <property type="entry name" value="RTA1"/>
</dbReference>
<name>A0A0L1JHD4_ASPN3</name>
<gene>
    <name evidence="6" type="ORF">ANOM_000627</name>
</gene>
<sequence>MSGNDDGGIDFKLYRYTPSLVAAVLFIVLFGLTTAYHLWQTVRPRCWYFLVFVTGGVFQIIGYICRVLSHFDKESVPIYAVGNTLILLAPPLYAASIYMTLGRLIRYLDAEHLSPVSTKWLTTIFVAGDVISFLAQGTGAGIMASGTISGMNTGENITIAGLCVQLVFFSVFIIVATLFHYRIHKNPTSRSVGSSIFPRNWRDATWETVIFGLYSASVLILIRSIFRLIEYAQGNDGYLISHEVFMYVFDSALMFITMVGMSFFHPSKVLSPLAKTEASLDRSYTMATELRDEPV</sequence>
<evidence type="ECO:0000256" key="3">
    <source>
        <dbReference type="ARBA" id="ARBA00022989"/>
    </source>
</evidence>
<organism evidence="6 7">
    <name type="scientific">Aspergillus nomiae NRRL (strain ATCC 15546 / NRRL 13137 / CBS 260.88 / M93)</name>
    <dbReference type="NCBI Taxonomy" id="1509407"/>
    <lineage>
        <taxon>Eukaryota</taxon>
        <taxon>Fungi</taxon>
        <taxon>Dikarya</taxon>
        <taxon>Ascomycota</taxon>
        <taxon>Pezizomycotina</taxon>
        <taxon>Eurotiomycetes</taxon>
        <taxon>Eurotiomycetidae</taxon>
        <taxon>Eurotiales</taxon>
        <taxon>Aspergillaceae</taxon>
        <taxon>Aspergillus</taxon>
        <taxon>Aspergillus subgen. Circumdati</taxon>
    </lineage>
</organism>
<comment type="caution">
    <text evidence="6">The sequence shown here is derived from an EMBL/GenBank/DDBJ whole genome shotgun (WGS) entry which is preliminary data.</text>
</comment>
<dbReference type="Pfam" id="PF04479">
    <property type="entry name" value="RTA1"/>
    <property type="match status" value="1"/>
</dbReference>
<keyword evidence="7" id="KW-1185">Reference proteome</keyword>
<feature type="transmembrane region" description="Helical" evidence="5">
    <location>
        <begin position="157"/>
        <end position="183"/>
    </location>
</feature>
<dbReference type="PANTHER" id="PTHR31465">
    <property type="entry name" value="PROTEIN RTA1-RELATED"/>
    <property type="match status" value="1"/>
</dbReference>